<evidence type="ECO:0000256" key="1">
    <source>
        <dbReference type="SAM" id="Phobius"/>
    </source>
</evidence>
<gene>
    <name evidence="3" type="primary">LOC108074523</name>
</gene>
<dbReference type="GeneID" id="108074523"/>
<feature type="transmembrane region" description="Helical" evidence="1">
    <location>
        <begin position="67"/>
        <end position="85"/>
    </location>
</feature>
<keyword evidence="1" id="KW-0812">Transmembrane</keyword>
<evidence type="ECO:0000313" key="3">
    <source>
        <dbReference type="RefSeq" id="XP_017022089.1"/>
    </source>
</evidence>
<evidence type="ECO:0000313" key="2">
    <source>
        <dbReference type="Proteomes" id="UP001652661"/>
    </source>
</evidence>
<reference evidence="2" key="1">
    <citation type="submission" date="2025-05" db="UniProtKB">
        <authorList>
            <consortium name="RefSeq"/>
        </authorList>
    </citation>
    <scope>NUCLEOTIDE SEQUENCE [LARGE SCALE GENOMIC DNA]</scope>
    <source>
        <strain evidence="2">14028-0561.14</strain>
    </source>
</reference>
<proteinExistence type="predicted"/>
<sequence>MCEVQNMLNGLCQMFSDAKERRNLGMIQILEKVRCCECGHRKRLQKVRENQAMLCGVTATSPSTTRILIFVCFVLMILFCAYFIFMARRYNHVRAYGSNACGSSFFYSYSDCDVIC</sequence>
<accession>A0A6P4IEG4</accession>
<dbReference type="Proteomes" id="UP001652661">
    <property type="component" value="Chromosome 2L"/>
</dbReference>
<dbReference type="OrthoDB" id="7928339at2759"/>
<keyword evidence="1" id="KW-1133">Transmembrane helix</keyword>
<name>A0A6P4IEG4_DROKI</name>
<protein>
    <submittedName>
        <fullName evidence="3">Uncharacterized protein</fullName>
    </submittedName>
</protein>
<dbReference type="AlphaFoldDB" id="A0A6P4IEG4"/>
<reference evidence="3" key="2">
    <citation type="submission" date="2025-08" db="UniProtKB">
        <authorList>
            <consortium name="RefSeq"/>
        </authorList>
    </citation>
    <scope>IDENTIFICATION</scope>
    <source>
        <strain evidence="3">14028-0561.14</strain>
        <tissue evidence="3">Whole fly</tissue>
    </source>
</reference>
<dbReference type="RefSeq" id="XP_017022089.1">
    <property type="nucleotide sequence ID" value="XM_017166600.3"/>
</dbReference>
<keyword evidence="1" id="KW-0472">Membrane</keyword>
<organism evidence="2 3">
    <name type="scientific">Drosophila kikkawai</name>
    <name type="common">Fruit fly</name>
    <dbReference type="NCBI Taxonomy" id="30033"/>
    <lineage>
        <taxon>Eukaryota</taxon>
        <taxon>Metazoa</taxon>
        <taxon>Ecdysozoa</taxon>
        <taxon>Arthropoda</taxon>
        <taxon>Hexapoda</taxon>
        <taxon>Insecta</taxon>
        <taxon>Pterygota</taxon>
        <taxon>Neoptera</taxon>
        <taxon>Endopterygota</taxon>
        <taxon>Diptera</taxon>
        <taxon>Brachycera</taxon>
        <taxon>Muscomorpha</taxon>
        <taxon>Ephydroidea</taxon>
        <taxon>Drosophilidae</taxon>
        <taxon>Drosophila</taxon>
        <taxon>Sophophora</taxon>
    </lineage>
</organism>
<keyword evidence="2" id="KW-1185">Reference proteome</keyword>